<dbReference type="PIRSF" id="PIRSF005739">
    <property type="entry name" value="O-mtase"/>
    <property type="match status" value="1"/>
</dbReference>
<dbReference type="STRING" id="1920490.GCA_001895925_00631"/>
<dbReference type="GO" id="GO:0032259">
    <property type="term" value="P:methylation"/>
    <property type="evidence" value="ECO:0007669"/>
    <property type="project" value="UniProtKB-KW"/>
</dbReference>
<dbReference type="Gene3D" id="1.10.10.10">
    <property type="entry name" value="Winged helix-like DNA-binding domain superfamily/Winged helix DNA-binding domain"/>
    <property type="match status" value="1"/>
</dbReference>
<evidence type="ECO:0000259" key="5">
    <source>
        <dbReference type="Pfam" id="PF00891"/>
    </source>
</evidence>
<feature type="domain" description="O-methyltransferase dimerisation" evidence="6">
    <location>
        <begin position="27"/>
        <end position="101"/>
    </location>
</feature>
<keyword evidence="8" id="KW-1185">Reference proteome</keyword>
<protein>
    <submittedName>
        <fullName evidence="7">Methyltransferase</fullName>
    </submittedName>
</protein>
<feature type="domain" description="O-methyltransferase C-terminal" evidence="5">
    <location>
        <begin position="125"/>
        <end position="335"/>
    </location>
</feature>
<dbReference type="SUPFAM" id="SSF46785">
    <property type="entry name" value="Winged helix' DNA-binding domain"/>
    <property type="match status" value="1"/>
</dbReference>
<evidence type="ECO:0000256" key="1">
    <source>
        <dbReference type="ARBA" id="ARBA00022603"/>
    </source>
</evidence>
<evidence type="ECO:0000313" key="8">
    <source>
        <dbReference type="Proteomes" id="UP000238634"/>
    </source>
</evidence>
<evidence type="ECO:0000256" key="2">
    <source>
        <dbReference type="ARBA" id="ARBA00022679"/>
    </source>
</evidence>
<dbReference type="PANTHER" id="PTHR43712:SF2">
    <property type="entry name" value="O-METHYLTRANSFERASE CICE"/>
    <property type="match status" value="1"/>
</dbReference>
<gene>
    <name evidence="7" type="ORF">C7B65_00420</name>
</gene>
<dbReference type="Pfam" id="PF00891">
    <property type="entry name" value="Methyltransf_2"/>
    <property type="match status" value="1"/>
</dbReference>
<dbReference type="PANTHER" id="PTHR43712">
    <property type="entry name" value="PUTATIVE (AFU_ORTHOLOGUE AFUA_4G14580)-RELATED"/>
    <property type="match status" value="1"/>
</dbReference>
<evidence type="ECO:0000256" key="4">
    <source>
        <dbReference type="PIRSR" id="PIRSR005739-1"/>
    </source>
</evidence>
<dbReference type="InterPro" id="IPR016461">
    <property type="entry name" value="COMT-like"/>
</dbReference>
<dbReference type="InterPro" id="IPR001077">
    <property type="entry name" value="COMT_C"/>
</dbReference>
<proteinExistence type="predicted"/>
<dbReference type="InterPro" id="IPR012967">
    <property type="entry name" value="COMT_dimerisation"/>
</dbReference>
<dbReference type="GO" id="GO:0008171">
    <property type="term" value="F:O-methyltransferase activity"/>
    <property type="evidence" value="ECO:0007669"/>
    <property type="project" value="InterPro"/>
</dbReference>
<dbReference type="RefSeq" id="WP_073068947.1">
    <property type="nucleotide sequence ID" value="NZ_MPPI01000001.1"/>
</dbReference>
<keyword evidence="1 7" id="KW-0489">Methyltransferase</keyword>
<evidence type="ECO:0000259" key="6">
    <source>
        <dbReference type="Pfam" id="PF08100"/>
    </source>
</evidence>
<evidence type="ECO:0000313" key="7">
    <source>
        <dbReference type="EMBL" id="PSB21924.1"/>
    </source>
</evidence>
<comment type="caution">
    <text evidence="7">The sequence shown here is derived from an EMBL/GenBank/DDBJ whole genome shotgun (WGS) entry which is preliminary data.</text>
</comment>
<reference evidence="7 8" key="1">
    <citation type="submission" date="2018-02" db="EMBL/GenBank/DDBJ databases">
        <authorList>
            <person name="Cohen D.B."/>
            <person name="Kent A.D."/>
        </authorList>
    </citation>
    <scope>NUCLEOTIDE SEQUENCE [LARGE SCALE GENOMIC DNA]</scope>
    <source>
        <strain evidence="7 8">ULC007</strain>
    </source>
</reference>
<dbReference type="PROSITE" id="PS51683">
    <property type="entry name" value="SAM_OMT_II"/>
    <property type="match status" value="1"/>
</dbReference>
<dbReference type="SUPFAM" id="SSF53335">
    <property type="entry name" value="S-adenosyl-L-methionine-dependent methyltransferases"/>
    <property type="match status" value="1"/>
</dbReference>
<sequence length="354" mass="38525">MTVTQPTIATNAPKVLPHLPPQVAMLQMIGGLRISRCFYVAAVLGIADRLVDAPKTSEELAQVTETHAPSLYRVLRSLASVGVFSEDEDGRFHMTPTAEFLRSDVPDAIGAMVKVLGEDWHWKVWGRLFESVQTGEAAFDQIHGMELYDYCLQNPDFARTHGPSKTSISARASAALIANYDFSGVHKAVDVAVLGGYGNTLIPLLTTDSTMRGVLYDLPFVIDGAKPVIAASGIGDRCELMEGHCLYSVPSGGDVYIMMFVIHNWDDQRAIKILQNCRNAMAEGGKVLLVEMVMPSGNDPFVGKFVDLESLLTTPGGYERTETQYRSLLSAAGYEVTRIIPTQTANSIIEAVPV</sequence>
<reference evidence="7 8" key="2">
    <citation type="submission" date="2018-03" db="EMBL/GenBank/DDBJ databases">
        <title>The ancient ancestry and fast evolution of plastids.</title>
        <authorList>
            <person name="Moore K.R."/>
            <person name="Magnabosco C."/>
            <person name="Momper L."/>
            <person name="Gold D.A."/>
            <person name="Bosak T."/>
            <person name="Fournier G.P."/>
        </authorList>
    </citation>
    <scope>NUCLEOTIDE SEQUENCE [LARGE SCALE GENOMIC DNA]</scope>
    <source>
        <strain evidence="7 8">ULC007</strain>
    </source>
</reference>
<dbReference type="Pfam" id="PF08100">
    <property type="entry name" value="Dimerisation"/>
    <property type="match status" value="1"/>
</dbReference>
<dbReference type="InterPro" id="IPR029063">
    <property type="entry name" value="SAM-dependent_MTases_sf"/>
</dbReference>
<dbReference type="Proteomes" id="UP000238634">
    <property type="component" value="Unassembled WGS sequence"/>
</dbReference>
<feature type="active site" description="Proton acceptor" evidence="4">
    <location>
        <position position="263"/>
    </location>
</feature>
<dbReference type="Gene3D" id="3.40.50.150">
    <property type="entry name" value="Vaccinia Virus protein VP39"/>
    <property type="match status" value="1"/>
</dbReference>
<dbReference type="EMBL" id="PVWG01000001">
    <property type="protein sequence ID" value="PSB21924.1"/>
    <property type="molecule type" value="Genomic_DNA"/>
</dbReference>
<dbReference type="InterPro" id="IPR036390">
    <property type="entry name" value="WH_DNA-bd_sf"/>
</dbReference>
<dbReference type="InterPro" id="IPR036388">
    <property type="entry name" value="WH-like_DNA-bd_sf"/>
</dbReference>
<name>A0A2T1DNC6_9CYAN</name>
<dbReference type="AlphaFoldDB" id="A0A2T1DNC6"/>
<dbReference type="GO" id="GO:0046983">
    <property type="term" value="F:protein dimerization activity"/>
    <property type="evidence" value="ECO:0007669"/>
    <property type="project" value="InterPro"/>
</dbReference>
<keyword evidence="2 7" id="KW-0808">Transferase</keyword>
<accession>A0A2T1DNC6</accession>
<keyword evidence="3" id="KW-0949">S-adenosyl-L-methionine</keyword>
<evidence type="ECO:0000256" key="3">
    <source>
        <dbReference type="ARBA" id="ARBA00022691"/>
    </source>
</evidence>
<organism evidence="7 8">
    <name type="scientific">Phormidesmis priestleyi ULC007</name>
    <dbReference type="NCBI Taxonomy" id="1920490"/>
    <lineage>
        <taxon>Bacteria</taxon>
        <taxon>Bacillati</taxon>
        <taxon>Cyanobacteriota</taxon>
        <taxon>Cyanophyceae</taxon>
        <taxon>Leptolyngbyales</taxon>
        <taxon>Leptolyngbyaceae</taxon>
        <taxon>Phormidesmis</taxon>
    </lineage>
</organism>
<dbReference type="OrthoDB" id="7418600at2"/>